<dbReference type="Pfam" id="PF21129">
    <property type="entry name" value="TibC_1st"/>
    <property type="match status" value="1"/>
</dbReference>
<dbReference type="GO" id="GO:0008713">
    <property type="term" value="F:ADP-heptose-lipopolysaccharide heptosyltransferase activity"/>
    <property type="evidence" value="ECO:0007669"/>
    <property type="project" value="TreeGrafter"/>
</dbReference>
<proteinExistence type="predicted"/>
<gene>
    <name evidence="5" type="ORF">SAMN02745126_04567</name>
</gene>
<dbReference type="SUPFAM" id="SSF53756">
    <property type="entry name" value="UDP-Glycosyltransferase/glycogen phosphorylase"/>
    <property type="match status" value="1"/>
</dbReference>
<dbReference type="GO" id="GO:0009244">
    <property type="term" value="P:lipopolysaccharide core region biosynthetic process"/>
    <property type="evidence" value="ECO:0007669"/>
    <property type="project" value="TreeGrafter"/>
</dbReference>
<dbReference type="Gene3D" id="3.40.50.2000">
    <property type="entry name" value="Glycogen Phosphorylase B"/>
    <property type="match status" value="1"/>
</dbReference>
<keyword evidence="2 5" id="KW-0808">Transferase</keyword>
<feature type="region of interest" description="Disordered" evidence="3">
    <location>
        <begin position="24"/>
        <end position="60"/>
    </location>
</feature>
<evidence type="ECO:0000256" key="3">
    <source>
        <dbReference type="SAM" id="MobiDB-lite"/>
    </source>
</evidence>
<evidence type="ECO:0000313" key="5">
    <source>
        <dbReference type="EMBL" id="SKA25738.1"/>
    </source>
</evidence>
<dbReference type="RefSeq" id="WP_085936218.1">
    <property type="nucleotide sequence ID" value="NZ_FUWJ01000007.1"/>
</dbReference>
<evidence type="ECO:0000256" key="1">
    <source>
        <dbReference type="ARBA" id="ARBA00022676"/>
    </source>
</evidence>
<dbReference type="EMBL" id="FUWJ01000007">
    <property type="protein sequence ID" value="SKA25738.1"/>
    <property type="molecule type" value="Genomic_DNA"/>
</dbReference>
<dbReference type="NCBIfam" id="TIGR04414">
    <property type="entry name" value="hepto_Aah_TibC"/>
    <property type="match status" value="1"/>
</dbReference>
<evidence type="ECO:0000259" key="4">
    <source>
        <dbReference type="Pfam" id="PF21129"/>
    </source>
</evidence>
<evidence type="ECO:0000313" key="6">
    <source>
        <dbReference type="Proteomes" id="UP000190092"/>
    </source>
</evidence>
<dbReference type="OrthoDB" id="5561008at2"/>
<protein>
    <submittedName>
        <fullName evidence="5">Autotransporter strand-loop-strand O-heptosyltransferase</fullName>
    </submittedName>
</protein>
<accession>A0A1T4SCW4</accession>
<dbReference type="Proteomes" id="UP000190092">
    <property type="component" value="Unassembled WGS sequence"/>
</dbReference>
<feature type="compositionally biased region" description="Low complexity" evidence="3">
    <location>
        <begin position="24"/>
        <end position="51"/>
    </location>
</feature>
<feature type="domain" description="Autotransproter heptosyltransferase TibC/BAHTCr-like N-terminal" evidence="4">
    <location>
        <begin position="72"/>
        <end position="134"/>
    </location>
</feature>
<dbReference type="CDD" id="cd03789">
    <property type="entry name" value="GT9_LPS_heptosyltransferase"/>
    <property type="match status" value="1"/>
</dbReference>
<sequence length="454" mass="50508">MPDQIASPPQPVISVTIDAPAAVAPVSGTTPVPSVPSSGAPSTEVTAAATPMPGPPPKRAFPAPSDIPTQEGPRGVRFDFNDGCRVSLEPASQPWSVRLSDIDTGNILFETSLLSGRVQSSKRYFVHFRIEIGQKGSDQVFVHEYSAAGRDVLVQLPVGTLGDTLGWFPYAVKFKELHNCKLTVAMAEWLIPLFRDAYPDITFVNHEQVKPESFYATYNIGLFFDDKDNLLQPCDFRLVGLHRTAGYILGVDPTEAPPRLVYAGDARPIPEKYVCIAAQSTTQAKYWNNPTGWREIVEFLKRSGYRVICIDQKSTHGHGIIWNHIPYGAEDQTGDRPLQERARWLKHADFFIGLSSGLSWLAWAAGTPTVMISGFTHPLNEFHTPYRIANFHTCNSCWNDPAHRFDHKDFLWCPRHKNTDRQFECTRLITVEQIKTAIRRIPGFAEGAPAAPTV</sequence>
<dbReference type="Pfam" id="PF01075">
    <property type="entry name" value="Glyco_transf_9"/>
    <property type="match status" value="1"/>
</dbReference>
<evidence type="ECO:0000256" key="2">
    <source>
        <dbReference type="ARBA" id="ARBA00022679"/>
    </source>
</evidence>
<dbReference type="InterPro" id="IPR030929">
    <property type="entry name" value="Aah/TibC-like"/>
</dbReference>
<dbReference type="AlphaFoldDB" id="A0A1T4SCW4"/>
<dbReference type="STRING" id="225324.SAMN02745126_04567"/>
<dbReference type="InterPro" id="IPR049327">
    <property type="entry name" value="TibC/BAHTCr-like_N"/>
</dbReference>
<keyword evidence="1" id="KW-0328">Glycosyltransferase</keyword>
<dbReference type="InterPro" id="IPR002201">
    <property type="entry name" value="Glyco_trans_9"/>
</dbReference>
<dbReference type="InterPro" id="IPR051199">
    <property type="entry name" value="LPS_LOS_Heptosyltrfase"/>
</dbReference>
<keyword evidence="6" id="KW-1185">Reference proteome</keyword>
<dbReference type="GO" id="GO:0005829">
    <property type="term" value="C:cytosol"/>
    <property type="evidence" value="ECO:0007669"/>
    <property type="project" value="TreeGrafter"/>
</dbReference>
<organism evidence="5 6">
    <name type="scientific">Enhydrobacter aerosaccus</name>
    <dbReference type="NCBI Taxonomy" id="225324"/>
    <lineage>
        <taxon>Bacteria</taxon>
        <taxon>Pseudomonadati</taxon>
        <taxon>Pseudomonadota</taxon>
        <taxon>Alphaproteobacteria</taxon>
        <taxon>Hyphomicrobiales</taxon>
        <taxon>Enhydrobacter</taxon>
    </lineage>
</organism>
<reference evidence="6" key="1">
    <citation type="submission" date="2017-02" db="EMBL/GenBank/DDBJ databases">
        <authorList>
            <person name="Varghese N."/>
            <person name="Submissions S."/>
        </authorList>
    </citation>
    <scope>NUCLEOTIDE SEQUENCE [LARGE SCALE GENOMIC DNA]</scope>
    <source>
        <strain evidence="6">ATCC 27094</strain>
    </source>
</reference>
<name>A0A1T4SCW4_9HYPH</name>
<dbReference type="PANTHER" id="PTHR30160">
    <property type="entry name" value="TETRAACYLDISACCHARIDE 4'-KINASE-RELATED"/>
    <property type="match status" value="1"/>
</dbReference>
<dbReference type="PANTHER" id="PTHR30160:SF1">
    <property type="entry name" value="LIPOPOLYSACCHARIDE 1,2-N-ACETYLGLUCOSAMINETRANSFERASE-RELATED"/>
    <property type="match status" value="1"/>
</dbReference>